<keyword evidence="5" id="KW-0472">Membrane</keyword>
<dbReference type="Pfam" id="PF25198">
    <property type="entry name" value="Spore_GerAC_N"/>
    <property type="match status" value="1"/>
</dbReference>
<dbReference type="GO" id="GO:0016020">
    <property type="term" value="C:membrane"/>
    <property type="evidence" value="ECO:0007669"/>
    <property type="project" value="UniProtKB-SubCell"/>
</dbReference>
<dbReference type="InterPro" id="IPR046953">
    <property type="entry name" value="Spore_GerAC-like_C"/>
</dbReference>
<sequence length="378" mass="43582">MKRTLVRLMLVPLLLLAGGCWDMHEIQNISYVTALGVDYEKGEFTAYAQLIDFASIAKQEGGRKPGPTLVWVGKGKGKTLNLAMNDLYKTAQGRIMWSQLTLIVLGENVLKQGISTFKDAISRYREIRFTPWMFGTKMPIEELFVVPAFFELTPLSTLSHNPKETYNQHSRVVPVRYVTMLSDLREPSKTMILPSLDIMPDQWKKNGKPETKMYIDGVFAIHREKLLGWVDNDRLSGLRWMTSQTSRTPLLIEEEGELLAVLSMEDPRIHVNDYKENGRYFYKIKLSIEANLVEQVASSDEEKLKEIAEKLIREEIERTFRSGIAMKADLYQLEYHTYKSRYKDWKRMGAKGFPLRKDSITDVEVSVRIRHTGMTRGT</sequence>
<dbReference type="Pfam" id="PF05504">
    <property type="entry name" value="Spore_GerAC"/>
    <property type="match status" value="1"/>
</dbReference>
<evidence type="ECO:0000259" key="8">
    <source>
        <dbReference type="Pfam" id="PF05504"/>
    </source>
</evidence>
<reference evidence="10" key="1">
    <citation type="submission" date="2020-09" db="EMBL/GenBank/DDBJ databases">
        <title>A novel bacterium of genus Paenibacillus, isolated from South China Sea.</title>
        <authorList>
            <person name="Huang H."/>
            <person name="Mo K."/>
            <person name="Hu Y."/>
        </authorList>
    </citation>
    <scope>NUCLEOTIDE SEQUENCE</scope>
    <source>
        <strain evidence="10">IB182363</strain>
    </source>
</reference>
<organism evidence="10 11">
    <name type="scientific">Paenibacillus oceani</name>
    <dbReference type="NCBI Taxonomy" id="2772510"/>
    <lineage>
        <taxon>Bacteria</taxon>
        <taxon>Bacillati</taxon>
        <taxon>Bacillota</taxon>
        <taxon>Bacilli</taxon>
        <taxon>Bacillales</taxon>
        <taxon>Paenibacillaceae</taxon>
        <taxon>Paenibacillus</taxon>
    </lineage>
</organism>
<dbReference type="InterPro" id="IPR008844">
    <property type="entry name" value="Spore_GerAC-like"/>
</dbReference>
<evidence type="ECO:0000256" key="4">
    <source>
        <dbReference type="ARBA" id="ARBA00022729"/>
    </source>
</evidence>
<evidence type="ECO:0000313" key="10">
    <source>
        <dbReference type="EMBL" id="MBD2866432.1"/>
    </source>
</evidence>
<evidence type="ECO:0000259" key="9">
    <source>
        <dbReference type="Pfam" id="PF25198"/>
    </source>
</evidence>
<evidence type="ECO:0000256" key="6">
    <source>
        <dbReference type="ARBA" id="ARBA00023139"/>
    </source>
</evidence>
<dbReference type="Proteomes" id="UP000639396">
    <property type="component" value="Unassembled WGS sequence"/>
</dbReference>
<comment type="subcellular location">
    <subcellularLocation>
        <location evidence="1">Membrane</location>
        <topology evidence="1">Lipid-anchor</topology>
    </subcellularLocation>
</comment>
<gene>
    <name evidence="10" type="ORF">IDH45_31115</name>
</gene>
<protein>
    <submittedName>
        <fullName evidence="10">Ger(X)C family spore germination protein</fullName>
    </submittedName>
</protein>
<evidence type="ECO:0000256" key="3">
    <source>
        <dbReference type="ARBA" id="ARBA00022544"/>
    </source>
</evidence>
<keyword evidence="3" id="KW-0309">Germination</keyword>
<dbReference type="EMBL" id="JACXJA010000058">
    <property type="protein sequence ID" value="MBD2866432.1"/>
    <property type="molecule type" value="Genomic_DNA"/>
</dbReference>
<dbReference type="PANTHER" id="PTHR35789:SF1">
    <property type="entry name" value="SPORE GERMINATION PROTEIN B3"/>
    <property type="match status" value="1"/>
</dbReference>
<proteinExistence type="inferred from homology"/>
<dbReference type="InterPro" id="IPR057336">
    <property type="entry name" value="GerAC_N"/>
</dbReference>
<dbReference type="GO" id="GO:0009847">
    <property type="term" value="P:spore germination"/>
    <property type="evidence" value="ECO:0007669"/>
    <property type="project" value="InterPro"/>
</dbReference>
<evidence type="ECO:0000313" key="11">
    <source>
        <dbReference type="Proteomes" id="UP000639396"/>
    </source>
</evidence>
<dbReference type="PANTHER" id="PTHR35789">
    <property type="entry name" value="SPORE GERMINATION PROTEIN B3"/>
    <property type="match status" value="1"/>
</dbReference>
<evidence type="ECO:0000256" key="2">
    <source>
        <dbReference type="ARBA" id="ARBA00007886"/>
    </source>
</evidence>
<dbReference type="AlphaFoldDB" id="A0A927H3K5"/>
<comment type="caution">
    <text evidence="10">The sequence shown here is derived from an EMBL/GenBank/DDBJ whole genome shotgun (WGS) entry which is preliminary data.</text>
</comment>
<dbReference type="PROSITE" id="PS51257">
    <property type="entry name" value="PROKAR_LIPOPROTEIN"/>
    <property type="match status" value="1"/>
</dbReference>
<name>A0A927H3K5_9BACL</name>
<comment type="similarity">
    <text evidence="2">Belongs to the GerABKC lipoprotein family.</text>
</comment>
<evidence type="ECO:0000256" key="5">
    <source>
        <dbReference type="ARBA" id="ARBA00023136"/>
    </source>
</evidence>
<feature type="domain" description="Spore germination GerAC-like C-terminal" evidence="8">
    <location>
        <begin position="217"/>
        <end position="373"/>
    </location>
</feature>
<dbReference type="InterPro" id="IPR038501">
    <property type="entry name" value="Spore_GerAC_C_sf"/>
</dbReference>
<keyword evidence="11" id="KW-1185">Reference proteome</keyword>
<keyword evidence="6" id="KW-0564">Palmitate</keyword>
<dbReference type="NCBIfam" id="TIGR02887">
    <property type="entry name" value="spore_ger_x_C"/>
    <property type="match status" value="1"/>
</dbReference>
<accession>A0A927H3K5</accession>
<dbReference type="Gene3D" id="3.30.300.210">
    <property type="entry name" value="Nutrient germinant receptor protein C, domain 3"/>
    <property type="match status" value="1"/>
</dbReference>
<keyword evidence="4" id="KW-0732">Signal</keyword>
<feature type="domain" description="Spore germination protein N-terminal" evidence="9">
    <location>
        <begin position="22"/>
        <end position="197"/>
    </location>
</feature>
<dbReference type="RefSeq" id="WP_190932045.1">
    <property type="nucleotide sequence ID" value="NZ_JACXJA010000058.1"/>
</dbReference>
<evidence type="ECO:0000256" key="1">
    <source>
        <dbReference type="ARBA" id="ARBA00004635"/>
    </source>
</evidence>
<evidence type="ECO:0000256" key="7">
    <source>
        <dbReference type="ARBA" id="ARBA00023288"/>
    </source>
</evidence>
<keyword evidence="7" id="KW-0449">Lipoprotein</keyword>